<dbReference type="GO" id="GO:0000310">
    <property type="term" value="F:xanthine phosphoribosyltransferase activity"/>
    <property type="evidence" value="ECO:0007669"/>
    <property type="project" value="InterPro"/>
</dbReference>
<evidence type="ECO:0000256" key="4">
    <source>
        <dbReference type="ARBA" id="ARBA00022723"/>
    </source>
</evidence>
<name>A0A1J5G8E0_9BACT</name>
<evidence type="ECO:0000313" key="11">
    <source>
        <dbReference type="Proteomes" id="UP000182763"/>
    </source>
</evidence>
<keyword evidence="3 9" id="KW-0808">Transferase</keyword>
<organism evidence="9 11">
    <name type="scientific">Candidatus Infernicultor aquiphilus</name>
    <dbReference type="NCBI Taxonomy" id="1805029"/>
    <lineage>
        <taxon>Bacteria</taxon>
        <taxon>Pseudomonadati</taxon>
        <taxon>Atribacterota</taxon>
        <taxon>Candidatus Phoenicimicrobiia</taxon>
        <taxon>Candidatus Pheonicimicrobiales</taxon>
        <taxon>Candidatus Phoenicimicrobiaceae</taxon>
        <taxon>Candidatus Infernicultor</taxon>
    </lineage>
</organism>
<evidence type="ECO:0000256" key="6">
    <source>
        <dbReference type="ARBA" id="ARBA00022842"/>
    </source>
</evidence>
<dbReference type="GO" id="GO:0046872">
    <property type="term" value="F:metal ion binding"/>
    <property type="evidence" value="ECO:0007669"/>
    <property type="project" value="UniProtKB-KW"/>
</dbReference>
<reference evidence="10" key="3">
    <citation type="submission" date="2017-09" db="EMBL/GenBank/DDBJ databases">
        <title>Depth-based differentiation of microbial function through sediment-hosted aquifers and enrichment of novel symbionts in the deep terrestrial subsurface.</title>
        <authorList>
            <person name="Probst A.J."/>
            <person name="Ladd B."/>
            <person name="Jarett J.K."/>
            <person name="Geller-Mcgrath D.E."/>
            <person name="Sieber C.M.K."/>
            <person name="Emerson J.B."/>
            <person name="Anantharaman K."/>
            <person name="Thomas B.C."/>
            <person name="Malmstrom R."/>
            <person name="Stieglmeier M."/>
            <person name="Klingl A."/>
            <person name="Woyke T."/>
            <person name="Ryan C.M."/>
            <person name="Banfield J.F."/>
        </authorList>
    </citation>
    <scope>NUCLEOTIDE SEQUENCE</scope>
    <source>
        <strain evidence="10">CG_4_8_14_3_um_filter_34_18</strain>
    </source>
</reference>
<keyword evidence="4" id="KW-0479">Metal-binding</keyword>
<evidence type="ECO:0000256" key="2">
    <source>
        <dbReference type="ARBA" id="ARBA00022676"/>
    </source>
</evidence>
<keyword evidence="2 9" id="KW-0328">Glycosyltransferase</keyword>
<reference evidence="9 11" key="1">
    <citation type="journal article" date="2016" name="Environ. Microbiol.">
        <title>Genomic resolution of a cold subsurface aquifer community provides metabolic insights for novel microbes adapted to high CO concentrations.</title>
        <authorList>
            <person name="Probst A.J."/>
            <person name="Castelle C.J."/>
            <person name="Singh A."/>
            <person name="Brown C.T."/>
            <person name="Anantharaman K."/>
            <person name="Sharon I."/>
            <person name="Hug L.A."/>
            <person name="Burstein D."/>
            <person name="Emerson J.B."/>
            <person name="Thomas B.C."/>
            <person name="Banfield J.F."/>
        </authorList>
    </citation>
    <scope>NUCLEOTIDE SEQUENCE [LARGE SCALE GENOMIC DNA]</scope>
    <source>
        <strain evidence="9">CG2_30_33_13</strain>
    </source>
</reference>
<evidence type="ECO:0000256" key="5">
    <source>
        <dbReference type="ARBA" id="ARBA00022726"/>
    </source>
</evidence>
<evidence type="ECO:0000259" key="8">
    <source>
        <dbReference type="Pfam" id="PF00156"/>
    </source>
</evidence>
<dbReference type="AlphaFoldDB" id="A0A1J5G8E0"/>
<keyword evidence="5" id="KW-0660">Purine salvage</keyword>
<keyword evidence="6" id="KW-0460">Magnesium</keyword>
<comment type="caution">
    <text evidence="9">The sequence shown here is derived from an EMBL/GenBank/DDBJ whole genome shotgun (WGS) entry which is preliminary data.</text>
</comment>
<gene>
    <name evidence="9" type="ORF">AUK42_05965</name>
    <name evidence="10" type="ORF">COZ58_04780</name>
</gene>
<sequence length="172" mass="19722">MSKNKNSYQRNFPVTWEQFHRDSRALAWRLLDTRKKWDRIIAVARGGLIPAAIIARELDIHYVDTVCISSYTLKHQGELSILKRVNEFKDRGDRYLIIDDLVDTGKTGKAVRDMIPGAYFATVYAKPDGRPMVDTFVAEVSQDTWVLFPWDSETTSNFVNPIKIQGTVVITQ</sequence>
<evidence type="ECO:0000313" key="9">
    <source>
        <dbReference type="EMBL" id="OIP68937.1"/>
    </source>
</evidence>
<proteinExistence type="predicted"/>
<keyword evidence="7" id="KW-0472">Membrane</keyword>
<dbReference type="InterPro" id="IPR023747">
    <property type="entry name" value="Xanthine_Guanine_PRibTrfase"/>
</dbReference>
<protein>
    <submittedName>
        <fullName evidence="9">Xanthine phosphoribosyltransferase</fullName>
    </submittedName>
</protein>
<dbReference type="EMBL" id="MNYY01000112">
    <property type="protein sequence ID" value="OIP68937.1"/>
    <property type="molecule type" value="Genomic_DNA"/>
</dbReference>
<dbReference type="PANTHER" id="PTHR39563:SF1">
    <property type="entry name" value="XANTHINE-GUANINE PHOSPHORIBOSYLTRANSFERASE"/>
    <property type="match status" value="1"/>
</dbReference>
<keyword evidence="1" id="KW-1003">Cell membrane</keyword>
<dbReference type="STRING" id="1805029.AUK42_05965"/>
<dbReference type="GO" id="GO:0006166">
    <property type="term" value="P:purine ribonucleoside salvage"/>
    <property type="evidence" value="ECO:0007669"/>
    <property type="project" value="UniProtKB-KW"/>
</dbReference>
<evidence type="ECO:0000256" key="1">
    <source>
        <dbReference type="ARBA" id="ARBA00022475"/>
    </source>
</evidence>
<evidence type="ECO:0000313" key="10">
    <source>
        <dbReference type="EMBL" id="PIX34209.1"/>
    </source>
</evidence>
<dbReference type="NCBIfam" id="NF006613">
    <property type="entry name" value="PRK09177.1"/>
    <property type="match status" value="1"/>
</dbReference>
<dbReference type="Gene3D" id="3.40.50.2020">
    <property type="match status" value="1"/>
</dbReference>
<evidence type="ECO:0000256" key="3">
    <source>
        <dbReference type="ARBA" id="ARBA00022679"/>
    </source>
</evidence>
<dbReference type="Pfam" id="PF00156">
    <property type="entry name" value="Pribosyltran"/>
    <property type="match status" value="1"/>
</dbReference>
<accession>A0A1J5G8E0</accession>
<evidence type="ECO:0000256" key="7">
    <source>
        <dbReference type="ARBA" id="ARBA00023136"/>
    </source>
</evidence>
<dbReference type="InterPro" id="IPR000836">
    <property type="entry name" value="PRTase_dom"/>
</dbReference>
<dbReference type="Proteomes" id="UP000231493">
    <property type="component" value="Unassembled WGS sequence"/>
</dbReference>
<evidence type="ECO:0000313" key="12">
    <source>
        <dbReference type="Proteomes" id="UP000231493"/>
    </source>
</evidence>
<feature type="domain" description="Phosphoribosyltransferase" evidence="8">
    <location>
        <begin position="16"/>
        <end position="151"/>
    </location>
</feature>
<reference evidence="12" key="2">
    <citation type="submission" date="2017-09" db="EMBL/GenBank/DDBJ databases">
        <title>Depth-based differentiation of microbial function through sediment-hosted aquifers and enrichment of novel symbionts in the deep terrestrial subsurface.</title>
        <authorList>
            <person name="Probst A.J."/>
            <person name="Ladd B."/>
            <person name="Jarett J.K."/>
            <person name="Geller-Mcgrath D.E."/>
            <person name="Sieber C.M."/>
            <person name="Emerson J.B."/>
            <person name="Anantharaman K."/>
            <person name="Thomas B.C."/>
            <person name="Malmstrom R."/>
            <person name="Stieglmeier M."/>
            <person name="Klingl A."/>
            <person name="Woyke T."/>
            <person name="Ryan C.M."/>
            <person name="Banfield J.F."/>
        </authorList>
    </citation>
    <scope>NUCLEOTIDE SEQUENCE [LARGE SCALE GENOMIC DNA]</scope>
</reference>
<dbReference type="EMBL" id="PFIP01000095">
    <property type="protein sequence ID" value="PIX34209.1"/>
    <property type="molecule type" value="Genomic_DNA"/>
</dbReference>
<dbReference type="PANTHER" id="PTHR39563">
    <property type="entry name" value="XANTHINE PHOSPHORIBOSYLTRANSFERASE"/>
    <property type="match status" value="1"/>
</dbReference>
<dbReference type="SUPFAM" id="SSF53271">
    <property type="entry name" value="PRTase-like"/>
    <property type="match status" value="1"/>
</dbReference>
<dbReference type="CDD" id="cd06223">
    <property type="entry name" value="PRTases_typeI"/>
    <property type="match status" value="1"/>
</dbReference>
<accession>A0A2M7K7T3</accession>
<dbReference type="Proteomes" id="UP000182763">
    <property type="component" value="Unassembled WGS sequence"/>
</dbReference>
<dbReference type="InterPro" id="IPR029057">
    <property type="entry name" value="PRTase-like"/>
</dbReference>